<dbReference type="Proteomes" id="UP001329430">
    <property type="component" value="Chromosome 5"/>
</dbReference>
<feature type="compositionally biased region" description="Basic and acidic residues" evidence="1">
    <location>
        <begin position="115"/>
        <end position="135"/>
    </location>
</feature>
<comment type="caution">
    <text evidence="2">The sequence shown here is derived from an EMBL/GenBank/DDBJ whole genome shotgun (WGS) entry which is preliminary data.</text>
</comment>
<feature type="compositionally biased region" description="Basic and acidic residues" evidence="1">
    <location>
        <begin position="763"/>
        <end position="776"/>
    </location>
</feature>
<protein>
    <submittedName>
        <fullName evidence="2">Uncharacterized protein</fullName>
    </submittedName>
</protein>
<feature type="region of interest" description="Disordered" evidence="1">
    <location>
        <begin position="863"/>
        <end position="886"/>
    </location>
</feature>
<gene>
    <name evidence="2" type="ORF">RI129_007554</name>
</gene>
<keyword evidence="3" id="KW-1185">Reference proteome</keyword>
<feature type="region of interest" description="Disordered" evidence="1">
    <location>
        <begin position="1"/>
        <end position="21"/>
    </location>
</feature>
<feature type="compositionally biased region" description="Basic and acidic residues" evidence="1">
    <location>
        <begin position="292"/>
        <end position="310"/>
    </location>
</feature>
<feature type="compositionally biased region" description="Basic and acidic residues" evidence="1">
    <location>
        <begin position="225"/>
        <end position="238"/>
    </location>
</feature>
<sequence length="886" mass="101824">MNTTDNIIELIESDDSEEDIASKEMDSLVQNENTKNISKKSEFVEDEDVPSDFFDDFLNNDFMDGLDVVDIWDDECEKKDGKTSVPQRKSTSRSSRRESSHSKRRRTRSTSRRRYREEYKRRGRSRERYSRERRSRERRRGYTGPKAENKDAKHVTETDESLVDHRRDPEKTKRDIQKDKDKCAKNQEEKFISEKLKVVETGLVPPGTELDIDLNVFKSSVGTKIDPKSKASRNEKRKSTTPHKHGDKKNVSSRPHVPKRSYRYSRSPYYRKSRSPARYSRSPVSKRRRSSERRLFSERSTKYRDYPTERYRRRSRSLSIEFSPESPSDRSRDKRPLKTSWSNRSNSRSRGMDFLEELANKLAKTEKKKYYKKVQQIITQPLKHPPTYQPILSVPVPAPVPAPMPIPIPTPGPTQYFPQHMDTTPQYDHHFFIGQQFPTNPMHYPPASFIDISQNVSNGNIIEAPIVEPMQIESPSSVTVPVHVSNAVNTNIETSNNISIDVQKEKEAIHKLFEDKKISLSDFLSMSAKHADSTEPINVQKKIKVISLCQDVIKILGNELQLSGRFFLTKTQKEIEKPQEGKFMSPLRKIPIVRFSFTTPSKSGEEKTTMQSTLSKLLASLGVVEAIPPVTAKPSPSRVAPEPLQHVTNANDISNRDVTLVDTVNMSTPKKTKMCQTDSSKCQLCEIRKSRKFVNVSSQVEIDSISVGTQVSEDDFIRMGIKLPIKDNLKNQSLSHLTPAQLMRQTLSSDDHSQNSRLSSEISPEKQNYRPNDDFNRPNLSTNDNFARQIFGFDKRSMPEKFAPFGNFPNTNRMPGTSPFENRPRHFEDNDRIFENRNSTPTAPNKGINMGGNDFYEPRNNFPNIPNPTPSNKRSLLPIPYPGRKY</sequence>
<evidence type="ECO:0000313" key="3">
    <source>
        <dbReference type="Proteomes" id="UP001329430"/>
    </source>
</evidence>
<evidence type="ECO:0000256" key="1">
    <source>
        <dbReference type="SAM" id="MobiDB-lite"/>
    </source>
</evidence>
<evidence type="ECO:0000313" key="2">
    <source>
        <dbReference type="EMBL" id="KAK5643709.1"/>
    </source>
</evidence>
<reference evidence="2 3" key="1">
    <citation type="journal article" date="2024" name="Insects">
        <title>An Improved Chromosome-Level Genome Assembly of the Firefly Pyrocoelia pectoralis.</title>
        <authorList>
            <person name="Fu X."/>
            <person name="Meyer-Rochow V.B."/>
            <person name="Ballantyne L."/>
            <person name="Zhu X."/>
        </authorList>
    </citation>
    <scope>NUCLEOTIDE SEQUENCE [LARGE SCALE GENOMIC DNA]</scope>
    <source>
        <strain evidence="2">XCY_ONT2</strain>
    </source>
</reference>
<feature type="compositionally biased region" description="Basic and acidic residues" evidence="1">
    <location>
        <begin position="327"/>
        <end position="336"/>
    </location>
</feature>
<feature type="region of interest" description="Disordered" evidence="1">
    <location>
        <begin position="205"/>
        <end position="348"/>
    </location>
</feature>
<feature type="region of interest" description="Disordered" evidence="1">
    <location>
        <begin position="746"/>
        <end position="783"/>
    </location>
</feature>
<feature type="region of interest" description="Disordered" evidence="1">
    <location>
        <begin position="76"/>
        <end position="184"/>
    </location>
</feature>
<name>A0AAN7VGP5_9COLE</name>
<dbReference type="AlphaFoldDB" id="A0AAN7VGP5"/>
<feature type="compositionally biased region" description="Basic residues" evidence="1">
    <location>
        <begin position="256"/>
        <end position="275"/>
    </location>
</feature>
<accession>A0AAN7VGP5</accession>
<feature type="compositionally biased region" description="Basic and acidic residues" evidence="1">
    <location>
        <begin position="147"/>
        <end position="184"/>
    </location>
</feature>
<organism evidence="2 3">
    <name type="scientific">Pyrocoelia pectoralis</name>
    <dbReference type="NCBI Taxonomy" id="417401"/>
    <lineage>
        <taxon>Eukaryota</taxon>
        <taxon>Metazoa</taxon>
        <taxon>Ecdysozoa</taxon>
        <taxon>Arthropoda</taxon>
        <taxon>Hexapoda</taxon>
        <taxon>Insecta</taxon>
        <taxon>Pterygota</taxon>
        <taxon>Neoptera</taxon>
        <taxon>Endopterygota</taxon>
        <taxon>Coleoptera</taxon>
        <taxon>Polyphaga</taxon>
        <taxon>Elateriformia</taxon>
        <taxon>Elateroidea</taxon>
        <taxon>Lampyridae</taxon>
        <taxon>Lampyrinae</taxon>
        <taxon>Pyrocoelia</taxon>
    </lineage>
</organism>
<dbReference type="EMBL" id="JAVRBK010000005">
    <property type="protein sequence ID" value="KAK5643709.1"/>
    <property type="molecule type" value="Genomic_DNA"/>
</dbReference>
<feature type="compositionally biased region" description="Basic residues" evidence="1">
    <location>
        <begin position="102"/>
        <end position="114"/>
    </location>
</feature>
<feature type="compositionally biased region" description="Low complexity" evidence="1">
    <location>
        <begin position="1"/>
        <end position="10"/>
    </location>
</feature>
<proteinExistence type="predicted"/>